<evidence type="ECO:0000256" key="10">
    <source>
        <dbReference type="RuleBase" id="RU000589"/>
    </source>
</evidence>
<dbReference type="Gene3D" id="2.160.20.10">
    <property type="entry name" value="Single-stranded right-handed beta-helix, Pectin lyase-like"/>
    <property type="match status" value="1"/>
</dbReference>
<evidence type="ECO:0000256" key="3">
    <source>
        <dbReference type="ARBA" id="ARBA00013229"/>
    </source>
</evidence>
<dbReference type="InterPro" id="IPR000070">
    <property type="entry name" value="Pectinesterase_cat"/>
</dbReference>
<dbReference type="PROSITE" id="PS00503">
    <property type="entry name" value="PECTINESTERASE_2"/>
    <property type="match status" value="1"/>
</dbReference>
<dbReference type="GO" id="GO:0042545">
    <property type="term" value="P:cell wall modification"/>
    <property type="evidence" value="ECO:0007669"/>
    <property type="project" value="UniProtKB-UniRule"/>
</dbReference>
<reference evidence="13" key="1">
    <citation type="journal article" date="2017" name="Plant J.">
        <title>The pomegranate (Punica granatum L.) genome and the genomics of punicalagin biosynthesis.</title>
        <authorList>
            <person name="Qin G."/>
            <person name="Xu C."/>
            <person name="Ming R."/>
            <person name="Tang H."/>
            <person name="Guyot R."/>
            <person name="Kramer E.M."/>
            <person name="Hu Y."/>
            <person name="Yi X."/>
            <person name="Qi Y."/>
            <person name="Xu X."/>
            <person name="Gao Z."/>
            <person name="Pan H."/>
            <person name="Jian J."/>
            <person name="Tian Y."/>
            <person name="Yue Z."/>
            <person name="Xu Y."/>
        </authorList>
    </citation>
    <scope>NUCLEOTIDE SEQUENCE [LARGE SCALE GENOMIC DNA]</scope>
    <source>
        <strain evidence="13">cv. Dabenzi</strain>
    </source>
</reference>
<feature type="domain" description="Pectinesterase catalytic" evidence="11">
    <location>
        <begin position="58"/>
        <end position="324"/>
    </location>
</feature>
<evidence type="ECO:0000256" key="2">
    <source>
        <dbReference type="ARBA" id="ARBA00008891"/>
    </source>
</evidence>
<evidence type="ECO:0000256" key="8">
    <source>
        <dbReference type="ARBA" id="ARBA00057335"/>
    </source>
</evidence>
<keyword evidence="4 10" id="KW-0378">Hydrolase</keyword>
<dbReference type="EMBL" id="MTKT01001082">
    <property type="protein sequence ID" value="OWM86513.1"/>
    <property type="molecule type" value="Genomic_DNA"/>
</dbReference>
<feature type="signal peptide" evidence="10">
    <location>
        <begin position="1"/>
        <end position="26"/>
    </location>
</feature>
<keyword evidence="10" id="KW-0732">Signal</keyword>
<feature type="active site" evidence="9">
    <location>
        <position position="200"/>
    </location>
</feature>
<comment type="catalytic activity">
    <reaction evidence="7 10">
        <text>[(1-&gt;4)-alpha-D-galacturonosyl methyl ester](n) + n H2O = [(1-&gt;4)-alpha-D-galacturonosyl](n) + n methanol + n H(+)</text>
        <dbReference type="Rhea" id="RHEA:22380"/>
        <dbReference type="Rhea" id="RHEA-COMP:14570"/>
        <dbReference type="Rhea" id="RHEA-COMP:14573"/>
        <dbReference type="ChEBI" id="CHEBI:15377"/>
        <dbReference type="ChEBI" id="CHEBI:15378"/>
        <dbReference type="ChEBI" id="CHEBI:17790"/>
        <dbReference type="ChEBI" id="CHEBI:140522"/>
        <dbReference type="ChEBI" id="CHEBI:140523"/>
        <dbReference type="EC" id="3.1.1.11"/>
    </reaction>
</comment>
<dbReference type="EC" id="3.1.1.11" evidence="3 10"/>
<evidence type="ECO:0000256" key="6">
    <source>
        <dbReference type="ARBA" id="ARBA00023180"/>
    </source>
</evidence>
<accession>A0A218XNJ5</accession>
<evidence type="ECO:0000313" key="13">
    <source>
        <dbReference type="Proteomes" id="UP000197138"/>
    </source>
</evidence>
<evidence type="ECO:0000313" key="12">
    <source>
        <dbReference type="EMBL" id="OWM86513.1"/>
    </source>
</evidence>
<evidence type="ECO:0000259" key="11">
    <source>
        <dbReference type="Pfam" id="PF01095"/>
    </source>
</evidence>
<protein>
    <recommendedName>
        <fullName evidence="3 10">Pectinesterase</fullName>
        <ecNumber evidence="3 10">3.1.1.11</ecNumber>
    </recommendedName>
</protein>
<dbReference type="GO" id="GO:0045490">
    <property type="term" value="P:pectin catabolic process"/>
    <property type="evidence" value="ECO:0007669"/>
    <property type="project" value="UniProtKB-UniRule"/>
</dbReference>
<feature type="chain" id="PRO_5011834618" description="Pectinesterase" evidence="10">
    <location>
        <begin position="27"/>
        <end position="407"/>
    </location>
</feature>
<dbReference type="SUPFAM" id="SSF51126">
    <property type="entry name" value="Pectin lyase-like"/>
    <property type="match status" value="1"/>
</dbReference>
<dbReference type="GO" id="GO:0030599">
    <property type="term" value="F:pectinesterase activity"/>
    <property type="evidence" value="ECO:0007669"/>
    <property type="project" value="UniProtKB-UniRule"/>
</dbReference>
<dbReference type="InterPro" id="IPR011050">
    <property type="entry name" value="Pectin_lyase_fold/virulence"/>
</dbReference>
<comment type="similarity">
    <text evidence="2">Belongs to the pectinesterase family.</text>
</comment>
<dbReference type="UniPathway" id="UPA00545">
    <property type="reaction ID" value="UER00823"/>
</dbReference>
<dbReference type="Proteomes" id="UP000197138">
    <property type="component" value="Unassembled WGS sequence"/>
</dbReference>
<proteinExistence type="inferred from homology"/>
<gene>
    <name evidence="12" type="ORF">CDL15_Pgr026405</name>
</gene>
<evidence type="ECO:0000256" key="1">
    <source>
        <dbReference type="ARBA" id="ARBA00005184"/>
    </source>
</evidence>
<comment type="function">
    <text evidence="8">Acts in the modification of cell walls via demethylesterification of cell wall pectin.</text>
</comment>
<dbReference type="InterPro" id="IPR033131">
    <property type="entry name" value="Pectinesterase_Asp_AS"/>
</dbReference>
<comment type="caution">
    <text evidence="12">The sequence shown here is derived from an EMBL/GenBank/DDBJ whole genome shotgun (WGS) entry which is preliminary data.</text>
</comment>
<evidence type="ECO:0000256" key="7">
    <source>
        <dbReference type="ARBA" id="ARBA00047928"/>
    </source>
</evidence>
<dbReference type="PANTHER" id="PTHR31321">
    <property type="entry name" value="ACYL-COA THIOESTER HYDROLASE YBHC-RELATED"/>
    <property type="match status" value="1"/>
</dbReference>
<name>A0A218XNJ5_PUNGR</name>
<sequence length="407" mass="45160">MTPSRLMMINILACLLLLLRVSSVTGRLIGGGGDDNQWVKTMSGVKIGKFQKIHVGQHGNFSTIQSAIDSVPNNNQNWVVIKIDQGTYREKVTIPYDKPYIILKGKAKRTTEVVWDDHETVAQSPTFTCLADNVIVKCITFRNSYNNPVNGNRRVPAAAAMVTGDKLYFYRVGFFGLQDTLWDDRGRHYFRKCTIQGAVDFIFGAGQSIYEACSISVLGNALAPNLPGFITAHGRTDPNDSSGFIFKGCNIFGSGSAYLGRPWRGYARVLFYRCFFSDVVEPTGWDAWGYVGNDLTSGSSMDRHQLTFAEYECYGPGANTGSRESGNWKAGQFRLTFRIGIAERPELARRLGVFLPSSHLIHDQLGQSILPTLDHGADFRPKSLGKAVDQLLILIRGLRRWDATCCA</sequence>
<evidence type="ECO:0000256" key="4">
    <source>
        <dbReference type="ARBA" id="ARBA00022801"/>
    </source>
</evidence>
<evidence type="ECO:0000256" key="9">
    <source>
        <dbReference type="PROSITE-ProRule" id="PRU10040"/>
    </source>
</evidence>
<dbReference type="AlphaFoldDB" id="A0A218XNJ5"/>
<dbReference type="Pfam" id="PF01095">
    <property type="entry name" value="Pectinesterase"/>
    <property type="match status" value="1"/>
</dbReference>
<organism evidence="12 13">
    <name type="scientific">Punica granatum</name>
    <name type="common">Pomegranate</name>
    <dbReference type="NCBI Taxonomy" id="22663"/>
    <lineage>
        <taxon>Eukaryota</taxon>
        <taxon>Viridiplantae</taxon>
        <taxon>Streptophyta</taxon>
        <taxon>Embryophyta</taxon>
        <taxon>Tracheophyta</taxon>
        <taxon>Spermatophyta</taxon>
        <taxon>Magnoliopsida</taxon>
        <taxon>eudicotyledons</taxon>
        <taxon>Gunneridae</taxon>
        <taxon>Pentapetalae</taxon>
        <taxon>rosids</taxon>
        <taxon>malvids</taxon>
        <taxon>Myrtales</taxon>
        <taxon>Lythraceae</taxon>
        <taxon>Punica</taxon>
    </lineage>
</organism>
<comment type="pathway">
    <text evidence="1 10">Glycan metabolism; pectin degradation; 2-dehydro-3-deoxy-D-gluconate from pectin: step 1/5.</text>
</comment>
<dbReference type="FunFam" id="2.160.20.10:FF:000013">
    <property type="entry name" value="Pectinesterase"/>
    <property type="match status" value="1"/>
</dbReference>
<dbReference type="InterPro" id="IPR012334">
    <property type="entry name" value="Pectin_lyas_fold"/>
</dbReference>
<keyword evidence="5 10" id="KW-0063">Aspartyl esterase</keyword>
<dbReference type="PANTHER" id="PTHR31321:SF76">
    <property type="entry name" value="PECTINESTERASE 10-RELATED"/>
    <property type="match status" value="1"/>
</dbReference>
<keyword evidence="6" id="KW-0325">Glycoprotein</keyword>
<evidence type="ECO:0000256" key="5">
    <source>
        <dbReference type="ARBA" id="ARBA00023085"/>
    </source>
</evidence>